<dbReference type="AlphaFoldDB" id="W7IU92"/>
<dbReference type="PROSITE" id="PS00455">
    <property type="entry name" value="AMP_BINDING"/>
    <property type="match status" value="1"/>
</dbReference>
<feature type="domain" description="AMP-dependent synthetase/ligase" evidence="3">
    <location>
        <begin position="31"/>
        <end position="394"/>
    </location>
</feature>
<dbReference type="Pfam" id="PF00501">
    <property type="entry name" value="AMP-binding"/>
    <property type="match status" value="1"/>
</dbReference>
<evidence type="ECO:0000259" key="3">
    <source>
        <dbReference type="Pfam" id="PF00501"/>
    </source>
</evidence>
<gene>
    <name evidence="4" type="ORF">UO65_4435</name>
</gene>
<dbReference type="GO" id="GO:0004467">
    <property type="term" value="F:long-chain fatty acid-CoA ligase activity"/>
    <property type="evidence" value="ECO:0007669"/>
    <property type="project" value="UniProtKB-EC"/>
</dbReference>
<comment type="caution">
    <text evidence="4">The sequence shown here is derived from an EMBL/GenBank/DDBJ whole genome shotgun (WGS) entry which is preliminary data.</text>
</comment>
<sequence length="540" mass="57534">MRSIRAALAAETGLGAGNVLTTLVERDLDLDRPALTFDREVDGVPAGTAVTVRRLDELVRARAATLHARGIGMRDPVGVTASSVGENVLTFLALARLGAIPALVNAGVSPEITARYLNRVGVVTVLADAARRAALSSTELSTSALSGLTPVETLGTGDPADAPEPYRFHGDDPVAITHSSGTTGVPKAVAHSHSSLFAAIRHRLRMPKAQGIERVLSALPAPHAATLIALNLALCSGSELFALSEQTGRSVVEAIERWRPSGVFGFAATWSEMARTDLRGRDLDSVALWWNTGDCAHEAHIRRLISHGHRTVFTREGRVRLPGSVFIDGLGSSEMGHSHFHNTHTTETDRYGRCIGRAHAFAEPIVVDARGNELPHGEVGELATKSPTLSLGYWNDSVSTHRTRVRGYFLTGDAVYRDAEGYFYHVDRVVDSVDLGGGKRLHTAMSEERVLNACPDVADCTVVAVRTGTGVVTDVLVQLDAAADPALDRTAAVRAALGEDVAATLREVVVVDDAQIPLGPTGKVRKVALRERYLADLGAR</sequence>
<keyword evidence="5" id="KW-1185">Reference proteome</keyword>
<keyword evidence="2 4" id="KW-0436">Ligase</keyword>
<dbReference type="PANTHER" id="PTHR43201:SF5">
    <property type="entry name" value="MEDIUM-CHAIN ACYL-COA LIGASE ACSF2, MITOCHONDRIAL"/>
    <property type="match status" value="1"/>
</dbReference>
<dbReference type="PATRIC" id="fig|909613.9.peg.4437"/>
<dbReference type="eggNOG" id="COG0318">
    <property type="taxonomic scope" value="Bacteria"/>
</dbReference>
<dbReference type="InterPro" id="IPR042099">
    <property type="entry name" value="ANL_N_sf"/>
</dbReference>
<dbReference type="GO" id="GO:0031956">
    <property type="term" value="F:medium-chain fatty acid-CoA ligase activity"/>
    <property type="evidence" value="ECO:0007669"/>
    <property type="project" value="TreeGrafter"/>
</dbReference>
<dbReference type="PANTHER" id="PTHR43201">
    <property type="entry name" value="ACYL-COA SYNTHETASE"/>
    <property type="match status" value="1"/>
</dbReference>
<dbReference type="Gene3D" id="3.40.50.12780">
    <property type="entry name" value="N-terminal domain of ligase-like"/>
    <property type="match status" value="1"/>
</dbReference>
<organism evidence="4 5">
    <name type="scientific">Actinokineospora spheciospongiae</name>
    <dbReference type="NCBI Taxonomy" id="909613"/>
    <lineage>
        <taxon>Bacteria</taxon>
        <taxon>Bacillati</taxon>
        <taxon>Actinomycetota</taxon>
        <taxon>Actinomycetes</taxon>
        <taxon>Pseudonocardiales</taxon>
        <taxon>Pseudonocardiaceae</taxon>
        <taxon>Actinokineospora</taxon>
    </lineage>
</organism>
<evidence type="ECO:0000256" key="1">
    <source>
        <dbReference type="ARBA" id="ARBA00006432"/>
    </source>
</evidence>
<dbReference type="Gene3D" id="3.30.300.30">
    <property type="match status" value="1"/>
</dbReference>
<accession>W7IU92</accession>
<dbReference type="RefSeq" id="WP_035285621.1">
    <property type="nucleotide sequence ID" value="NZ_AYXG01000165.1"/>
</dbReference>
<dbReference type="CDD" id="cd04433">
    <property type="entry name" value="AFD_class_I"/>
    <property type="match status" value="1"/>
</dbReference>
<evidence type="ECO:0000313" key="4">
    <source>
        <dbReference type="EMBL" id="EWC60327.1"/>
    </source>
</evidence>
<dbReference type="SUPFAM" id="SSF56801">
    <property type="entry name" value="Acetyl-CoA synthetase-like"/>
    <property type="match status" value="1"/>
</dbReference>
<evidence type="ECO:0000313" key="5">
    <source>
        <dbReference type="Proteomes" id="UP000019277"/>
    </source>
</evidence>
<protein>
    <submittedName>
        <fullName evidence="4">Long-chain-fatty-acid--CoA ligase</fullName>
        <ecNumber evidence="4">6.2.1.3</ecNumber>
    </submittedName>
</protein>
<dbReference type="Proteomes" id="UP000019277">
    <property type="component" value="Unassembled WGS sequence"/>
</dbReference>
<dbReference type="STRING" id="909613.UO65_4435"/>
<dbReference type="InterPro" id="IPR020845">
    <property type="entry name" value="AMP-binding_CS"/>
</dbReference>
<name>W7IU92_9PSEU</name>
<dbReference type="EC" id="6.2.1.3" evidence="4"/>
<proteinExistence type="inferred from homology"/>
<dbReference type="InterPro" id="IPR000873">
    <property type="entry name" value="AMP-dep_synth/lig_dom"/>
</dbReference>
<dbReference type="EMBL" id="AYXG01000165">
    <property type="protein sequence ID" value="EWC60327.1"/>
    <property type="molecule type" value="Genomic_DNA"/>
</dbReference>
<reference evidence="4 5" key="1">
    <citation type="journal article" date="2014" name="Genome Announc.">
        <title>Draft Genome Sequence of the Antitrypanosomally Active Sponge-Associated Bacterium Actinokineospora sp. Strain EG49.</title>
        <authorList>
            <person name="Harjes J."/>
            <person name="Ryu T."/>
            <person name="Abdelmohsen U.R."/>
            <person name="Moitinho-Silva L."/>
            <person name="Horn H."/>
            <person name="Ravasi T."/>
            <person name="Hentschel U."/>
        </authorList>
    </citation>
    <scope>NUCLEOTIDE SEQUENCE [LARGE SCALE GENOMIC DNA]</scope>
    <source>
        <strain evidence="4 5">EG49</strain>
    </source>
</reference>
<evidence type="ECO:0000256" key="2">
    <source>
        <dbReference type="ARBA" id="ARBA00022598"/>
    </source>
</evidence>
<dbReference type="OrthoDB" id="4495845at2"/>
<dbReference type="InterPro" id="IPR045851">
    <property type="entry name" value="AMP-bd_C_sf"/>
</dbReference>
<comment type="similarity">
    <text evidence="1">Belongs to the ATP-dependent AMP-binding enzyme family.</text>
</comment>